<comment type="caution">
    <text evidence="2">The sequence shown here is derived from an EMBL/GenBank/DDBJ whole genome shotgun (WGS) entry which is preliminary data.</text>
</comment>
<evidence type="ECO:0000313" key="2">
    <source>
        <dbReference type="EMBL" id="OAE24888.1"/>
    </source>
</evidence>
<feature type="region of interest" description="Disordered" evidence="1">
    <location>
        <begin position="200"/>
        <end position="226"/>
    </location>
</feature>
<evidence type="ECO:0000313" key="3">
    <source>
        <dbReference type="Proteomes" id="UP000077202"/>
    </source>
</evidence>
<dbReference type="Proteomes" id="UP000077202">
    <property type="component" value="Unassembled WGS sequence"/>
</dbReference>
<accession>A0A176VVQ2</accession>
<gene>
    <name evidence="2" type="ORF">AXG93_2931s1310</name>
</gene>
<sequence length="226" mass="25241">MMQVQAPGACALDAIMAGSQKGPRDDEAQHLQVHPPAPRSSLSEGSIRPPRPPLPIRIDEFHPGKRWTVNLEREEEGDEEKEEEEEEGDEEEEEDVDQDEGQQPILVRPEQVARLGPCCESVIRKCLSDDEVLSVVGPLSRGGSYRSVVSLDSGEPRRKPSGKWKFRYGSPSVISRLSDEEVLSVMAPISKGWYRSRLFMEPTEQKRKPSGKSQSQNRAGKKVVNV</sequence>
<feature type="region of interest" description="Disordered" evidence="1">
    <location>
        <begin position="15"/>
        <end position="111"/>
    </location>
</feature>
<organism evidence="2 3">
    <name type="scientific">Marchantia polymorpha subsp. ruderalis</name>
    <dbReference type="NCBI Taxonomy" id="1480154"/>
    <lineage>
        <taxon>Eukaryota</taxon>
        <taxon>Viridiplantae</taxon>
        <taxon>Streptophyta</taxon>
        <taxon>Embryophyta</taxon>
        <taxon>Marchantiophyta</taxon>
        <taxon>Marchantiopsida</taxon>
        <taxon>Marchantiidae</taxon>
        <taxon>Marchantiales</taxon>
        <taxon>Marchantiaceae</taxon>
        <taxon>Marchantia</taxon>
    </lineage>
</organism>
<dbReference type="AlphaFoldDB" id="A0A176VVQ2"/>
<reference evidence="2" key="1">
    <citation type="submission" date="2016-03" db="EMBL/GenBank/DDBJ databases">
        <title>Mechanisms controlling the formation of the plant cell surface in tip-growing cells are functionally conserved among land plants.</title>
        <authorList>
            <person name="Honkanen S."/>
            <person name="Jones V.A."/>
            <person name="Morieri G."/>
            <person name="Champion C."/>
            <person name="Hetherington A.J."/>
            <person name="Kelly S."/>
            <person name="Saint-Marcoux D."/>
            <person name="Proust H."/>
            <person name="Prescott H."/>
            <person name="Dolan L."/>
        </authorList>
    </citation>
    <scope>NUCLEOTIDE SEQUENCE [LARGE SCALE GENOMIC DNA]</scope>
    <source>
        <tissue evidence="2">Whole gametophyte</tissue>
    </source>
</reference>
<protein>
    <submittedName>
        <fullName evidence="2">Uncharacterized protein</fullName>
    </submittedName>
</protein>
<proteinExistence type="predicted"/>
<keyword evidence="3" id="KW-1185">Reference proteome</keyword>
<evidence type="ECO:0000256" key="1">
    <source>
        <dbReference type="SAM" id="MobiDB-lite"/>
    </source>
</evidence>
<name>A0A176VVQ2_MARPO</name>
<dbReference type="EMBL" id="LVLJ01002458">
    <property type="protein sequence ID" value="OAE24888.1"/>
    <property type="molecule type" value="Genomic_DNA"/>
</dbReference>
<feature type="compositionally biased region" description="Acidic residues" evidence="1">
    <location>
        <begin position="73"/>
        <end position="100"/>
    </location>
</feature>